<sequence>MSTFIKFLITSVLFMIIQDGNGGIVNPKMFRELSPFLKQIVMEKIIHDKSSQLASLRENPEEYRKARAESPFEPSKRKLEISLVEAKANLDKLQMQVSQI</sequence>
<proteinExistence type="predicted"/>
<keyword evidence="1" id="KW-0732">Signal</keyword>
<evidence type="ECO:0000256" key="1">
    <source>
        <dbReference type="SAM" id="SignalP"/>
    </source>
</evidence>
<feature type="chain" id="PRO_5035452003" evidence="1">
    <location>
        <begin position="23"/>
        <end position="100"/>
    </location>
</feature>
<dbReference type="Proteomes" id="UP000801492">
    <property type="component" value="Unassembled WGS sequence"/>
</dbReference>
<reference evidence="2" key="1">
    <citation type="submission" date="2019-08" db="EMBL/GenBank/DDBJ databases">
        <title>The genome of the North American firefly Photinus pyralis.</title>
        <authorList>
            <consortium name="Photinus pyralis genome working group"/>
            <person name="Fallon T.R."/>
            <person name="Sander Lower S.E."/>
            <person name="Weng J.-K."/>
        </authorList>
    </citation>
    <scope>NUCLEOTIDE SEQUENCE</scope>
    <source>
        <strain evidence="2">TRF0915ILg1</strain>
        <tissue evidence="2">Whole body</tissue>
    </source>
</reference>
<name>A0A8K0DKS3_IGNLU</name>
<gene>
    <name evidence="2" type="ORF">ILUMI_00274</name>
</gene>
<evidence type="ECO:0000313" key="2">
    <source>
        <dbReference type="EMBL" id="KAF2905899.1"/>
    </source>
</evidence>
<dbReference type="EMBL" id="VTPC01000410">
    <property type="protein sequence ID" value="KAF2905899.1"/>
    <property type="molecule type" value="Genomic_DNA"/>
</dbReference>
<feature type="signal peptide" evidence="1">
    <location>
        <begin position="1"/>
        <end position="22"/>
    </location>
</feature>
<comment type="caution">
    <text evidence="2">The sequence shown here is derived from an EMBL/GenBank/DDBJ whole genome shotgun (WGS) entry which is preliminary data.</text>
</comment>
<evidence type="ECO:0000313" key="3">
    <source>
        <dbReference type="Proteomes" id="UP000801492"/>
    </source>
</evidence>
<dbReference type="AlphaFoldDB" id="A0A8K0DKS3"/>
<protein>
    <submittedName>
        <fullName evidence="2">Uncharacterized protein</fullName>
    </submittedName>
</protein>
<organism evidence="2 3">
    <name type="scientific">Ignelater luminosus</name>
    <name type="common">Cucubano</name>
    <name type="synonym">Pyrophorus luminosus</name>
    <dbReference type="NCBI Taxonomy" id="2038154"/>
    <lineage>
        <taxon>Eukaryota</taxon>
        <taxon>Metazoa</taxon>
        <taxon>Ecdysozoa</taxon>
        <taxon>Arthropoda</taxon>
        <taxon>Hexapoda</taxon>
        <taxon>Insecta</taxon>
        <taxon>Pterygota</taxon>
        <taxon>Neoptera</taxon>
        <taxon>Endopterygota</taxon>
        <taxon>Coleoptera</taxon>
        <taxon>Polyphaga</taxon>
        <taxon>Elateriformia</taxon>
        <taxon>Elateroidea</taxon>
        <taxon>Elateridae</taxon>
        <taxon>Agrypninae</taxon>
        <taxon>Pyrophorini</taxon>
        <taxon>Ignelater</taxon>
    </lineage>
</organism>
<accession>A0A8K0DKS3</accession>
<keyword evidence="3" id="KW-1185">Reference proteome</keyword>